<dbReference type="Pfam" id="PF24809">
    <property type="entry name" value="DUF7708"/>
    <property type="match status" value="1"/>
</dbReference>
<name>A0A6G1J5W8_9PLEO</name>
<evidence type="ECO:0000259" key="1">
    <source>
        <dbReference type="Pfam" id="PF24809"/>
    </source>
</evidence>
<dbReference type="InterPro" id="IPR056681">
    <property type="entry name" value="DUF7779"/>
</dbReference>
<feature type="domain" description="DUF7779" evidence="2">
    <location>
        <begin position="521"/>
        <end position="609"/>
    </location>
</feature>
<dbReference type="InterPro" id="IPR011990">
    <property type="entry name" value="TPR-like_helical_dom_sf"/>
</dbReference>
<dbReference type="EMBL" id="MU005578">
    <property type="protein sequence ID" value="KAF2685927.1"/>
    <property type="molecule type" value="Genomic_DNA"/>
</dbReference>
<dbReference type="InterPro" id="IPR027417">
    <property type="entry name" value="P-loop_NTPase"/>
</dbReference>
<dbReference type="AlphaFoldDB" id="A0A6G1J5W8"/>
<keyword evidence="4" id="KW-1185">Reference proteome</keyword>
<feature type="domain" description="DUF7708" evidence="1">
    <location>
        <begin position="119"/>
        <end position="205"/>
    </location>
</feature>
<evidence type="ECO:0000259" key="2">
    <source>
        <dbReference type="Pfam" id="PF25000"/>
    </source>
</evidence>
<evidence type="ECO:0000313" key="3">
    <source>
        <dbReference type="EMBL" id="KAF2685927.1"/>
    </source>
</evidence>
<dbReference type="PANTHER" id="PTHR35205:SF1">
    <property type="entry name" value="ZU5 DOMAIN-CONTAINING PROTEIN"/>
    <property type="match status" value="1"/>
</dbReference>
<reference evidence="3" key="1">
    <citation type="journal article" date="2020" name="Stud. Mycol.">
        <title>101 Dothideomycetes genomes: a test case for predicting lifestyles and emergence of pathogens.</title>
        <authorList>
            <person name="Haridas S."/>
            <person name="Albert R."/>
            <person name="Binder M."/>
            <person name="Bloem J."/>
            <person name="Labutti K."/>
            <person name="Salamov A."/>
            <person name="Andreopoulos B."/>
            <person name="Baker S."/>
            <person name="Barry K."/>
            <person name="Bills G."/>
            <person name="Bluhm B."/>
            <person name="Cannon C."/>
            <person name="Castanera R."/>
            <person name="Culley D."/>
            <person name="Daum C."/>
            <person name="Ezra D."/>
            <person name="Gonzalez J."/>
            <person name="Henrissat B."/>
            <person name="Kuo A."/>
            <person name="Liang C."/>
            <person name="Lipzen A."/>
            <person name="Lutzoni F."/>
            <person name="Magnuson J."/>
            <person name="Mondo S."/>
            <person name="Nolan M."/>
            <person name="Ohm R."/>
            <person name="Pangilinan J."/>
            <person name="Park H.-J."/>
            <person name="Ramirez L."/>
            <person name="Alfaro M."/>
            <person name="Sun H."/>
            <person name="Tritt A."/>
            <person name="Yoshinaga Y."/>
            <person name="Zwiers L.-H."/>
            <person name="Turgeon B."/>
            <person name="Goodwin S."/>
            <person name="Spatafora J."/>
            <person name="Crous P."/>
            <person name="Grigoriev I."/>
        </authorList>
    </citation>
    <scope>NUCLEOTIDE SEQUENCE</scope>
    <source>
        <strain evidence="3">CBS 122367</strain>
    </source>
</reference>
<proteinExistence type="predicted"/>
<dbReference type="GO" id="GO:0043531">
    <property type="term" value="F:ADP binding"/>
    <property type="evidence" value="ECO:0007669"/>
    <property type="project" value="InterPro"/>
</dbReference>
<dbReference type="Pfam" id="PF25000">
    <property type="entry name" value="DUF7779"/>
    <property type="match status" value="1"/>
</dbReference>
<dbReference type="OrthoDB" id="5394701at2759"/>
<dbReference type="InterPro" id="IPR056125">
    <property type="entry name" value="DUF7708"/>
</dbReference>
<gene>
    <name evidence="3" type="ORF">K458DRAFT_449766</name>
</gene>
<accession>A0A6G1J5W8</accession>
<dbReference type="SUPFAM" id="SSF48452">
    <property type="entry name" value="TPR-like"/>
    <property type="match status" value="1"/>
</dbReference>
<evidence type="ECO:0000313" key="4">
    <source>
        <dbReference type="Proteomes" id="UP000799291"/>
    </source>
</evidence>
<organism evidence="3 4">
    <name type="scientific">Lentithecium fluviatile CBS 122367</name>
    <dbReference type="NCBI Taxonomy" id="1168545"/>
    <lineage>
        <taxon>Eukaryota</taxon>
        <taxon>Fungi</taxon>
        <taxon>Dikarya</taxon>
        <taxon>Ascomycota</taxon>
        <taxon>Pezizomycotina</taxon>
        <taxon>Dothideomycetes</taxon>
        <taxon>Pleosporomycetidae</taxon>
        <taxon>Pleosporales</taxon>
        <taxon>Massarineae</taxon>
        <taxon>Lentitheciaceae</taxon>
        <taxon>Lentithecium</taxon>
    </lineage>
</organism>
<dbReference type="SUPFAM" id="SSF52540">
    <property type="entry name" value="P-loop containing nucleoside triphosphate hydrolases"/>
    <property type="match status" value="1"/>
</dbReference>
<dbReference type="Proteomes" id="UP000799291">
    <property type="component" value="Unassembled WGS sequence"/>
</dbReference>
<sequence length="1018" mass="114973">MKILCLNIFHKPHTTEGSPEKKLSIVSKPDIFHDEGADLQTDLWKLTVKERLNDSGSLADPSASNILGHATLESSLQDLKDRYTQNGQVQRVPIIAKVLNGISPFVQGVTTMTQGCGTAALLWGSLQLVMQCVLIFTNLFSSITDMLSSLSDDLPRFQAFTEVLHTPRLNDALRQVYGVYVDFCFAVIKLLRSKKRYIMIQMEWSSVVKEFRSSQAALSTAKKYFSDEVHLAGVQEQDRRHQDLVLRIDNLSSSMGERLRETVTTVTLQRNQRFTGRKAVILQLHESLLGSNQEADTTELSSRRSCVLHGIGGIGKTQTALEYTYTYRTSYSHVFWMHSESNATLLESFMAAMRKLGLYDQNVQIERLIETGIDWFESSGAKWLLVFDNAENFSTLRRFWPPGDHGGAILVTSQNPDFENICHESIHLQSMAPEEGRELIQKYLRRGQSEKEAAERLSAQLGGLPLAIAHFAGYVTRSQCLIDDMNACLKERFKSSRIWTVKDTSCLTDYEHTLATVWDLAWRRLEDDAKELVEILTFLDPDAAPENMFVQSPHLLEYVRLLTYSPLSRFNEAIRSLRERHLVERDNSNGVICLRTHRAFKRHILHGLDTNIPKRTAVFNTVVEIVRRVFPVPSIAKRGDSSVWQLCDKYIAQIVSLNDVFVQSSSGIKGNAQYAALMRDAGFYLMNNGEQVDAISILESAESVCNDLISQGNEEVKIIKADAIGTLGIYSNYMGIPGREKSRRLALEAIELRGSMLGDVLEKDWTQLDHVNRGRSYVDMCISSAMLNCLDDARKYIDLAVHHYHKAGGAQGLPARTGYATAFQALLSTNTENSGELLKKADYALEMVIGVVGRENFMAHSTKQLVAMLNFRCGAIENSLRLHQEILEPRIRLKGRANSDTLTSQYYVAVCNQHVGNLEVAEMHLREILKDGNIDVKWTMEDVARVTLRLALILSEQKRHLESKRLRSEALLSLKRGEENLLGDVEQSSEQQLMERLDLMICLYNGRTTGFWSDGSHW</sequence>
<dbReference type="Gene3D" id="3.40.50.300">
    <property type="entry name" value="P-loop containing nucleotide triphosphate hydrolases"/>
    <property type="match status" value="1"/>
</dbReference>
<protein>
    <submittedName>
        <fullName evidence="3">Pfs domain-containing protein</fullName>
    </submittedName>
</protein>
<dbReference type="PANTHER" id="PTHR35205">
    <property type="entry name" value="NB-ARC AND TPR DOMAIN PROTEIN"/>
    <property type="match status" value="1"/>
</dbReference>
<dbReference type="Gene3D" id="1.25.40.10">
    <property type="entry name" value="Tetratricopeptide repeat domain"/>
    <property type="match status" value="1"/>
</dbReference>